<evidence type="ECO:0000313" key="11">
    <source>
        <dbReference type="EMBL" id="UOE24819.1"/>
    </source>
</evidence>
<keyword evidence="2" id="KW-0645">Protease</keyword>
<dbReference type="InterPro" id="IPR036950">
    <property type="entry name" value="PBP_transglycosylase"/>
</dbReference>
<dbReference type="RefSeq" id="WP_243567734.1">
    <property type="nucleotide sequence ID" value="NZ_BAAARD010000008.1"/>
</dbReference>
<dbReference type="PANTHER" id="PTHR32282:SF33">
    <property type="entry name" value="PEPTIDOGLYCAN GLYCOSYLTRANSFERASE"/>
    <property type="match status" value="1"/>
</dbReference>
<accession>A0ABY4ANW4</accession>
<organism evidence="11 12">
    <name type="scientific">Agromyces soli</name>
    <dbReference type="NCBI Taxonomy" id="659012"/>
    <lineage>
        <taxon>Bacteria</taxon>
        <taxon>Bacillati</taxon>
        <taxon>Actinomycetota</taxon>
        <taxon>Actinomycetes</taxon>
        <taxon>Micrococcales</taxon>
        <taxon>Microbacteriaceae</taxon>
        <taxon>Agromyces</taxon>
    </lineage>
</organism>
<evidence type="ECO:0000313" key="12">
    <source>
        <dbReference type="Proteomes" id="UP000831304"/>
    </source>
</evidence>
<feature type="region of interest" description="Disordered" evidence="9">
    <location>
        <begin position="825"/>
        <end position="855"/>
    </location>
</feature>
<reference evidence="11 12" key="1">
    <citation type="submission" date="2022-03" db="EMBL/GenBank/DDBJ databases">
        <title>Agromyces sp. isolated from the gut of P. brevitarsis seulensis larvae.</title>
        <authorList>
            <person name="Won M."/>
            <person name="Kwon S.-W."/>
        </authorList>
    </citation>
    <scope>NUCLEOTIDE SEQUENCE [LARGE SCALE GENOMIC DNA]</scope>
    <source>
        <strain evidence="11 12">KACC 16215</strain>
    </source>
</reference>
<dbReference type="CDD" id="cd06577">
    <property type="entry name" value="PASTA_pknB"/>
    <property type="match status" value="2"/>
</dbReference>
<dbReference type="InterPro" id="IPR001264">
    <property type="entry name" value="Glyco_trans_51"/>
</dbReference>
<dbReference type="Pfam" id="PF00912">
    <property type="entry name" value="Transgly"/>
    <property type="match status" value="1"/>
</dbReference>
<dbReference type="PROSITE" id="PS51178">
    <property type="entry name" value="PASTA"/>
    <property type="match status" value="2"/>
</dbReference>
<evidence type="ECO:0000256" key="3">
    <source>
        <dbReference type="ARBA" id="ARBA00022676"/>
    </source>
</evidence>
<keyword evidence="5" id="KW-0378">Hydrolase</keyword>
<dbReference type="SUPFAM" id="SSF56601">
    <property type="entry name" value="beta-lactamase/transpeptidase-like"/>
    <property type="match status" value="1"/>
</dbReference>
<feature type="domain" description="PASTA" evidence="10">
    <location>
        <begin position="795"/>
        <end position="862"/>
    </location>
</feature>
<dbReference type="InterPro" id="IPR005543">
    <property type="entry name" value="PASTA_dom"/>
</dbReference>
<dbReference type="Pfam" id="PF03793">
    <property type="entry name" value="PASTA"/>
    <property type="match status" value="2"/>
</dbReference>
<dbReference type="InterPro" id="IPR001460">
    <property type="entry name" value="PCN-bd_Tpept"/>
</dbReference>
<keyword evidence="1" id="KW-0121">Carboxypeptidase</keyword>
<dbReference type="Gene3D" id="1.10.3810.10">
    <property type="entry name" value="Biosynthetic peptidoglycan transglycosylase-like"/>
    <property type="match status" value="1"/>
</dbReference>
<protein>
    <submittedName>
        <fullName evidence="11">Transglycosylase domain-containing protein</fullName>
    </submittedName>
</protein>
<dbReference type="Proteomes" id="UP000831304">
    <property type="component" value="Chromosome"/>
</dbReference>
<dbReference type="InterPro" id="IPR012338">
    <property type="entry name" value="Beta-lactam/transpept-like"/>
</dbReference>
<keyword evidence="6" id="KW-0511">Multifunctional enzyme</keyword>
<dbReference type="Pfam" id="PF00905">
    <property type="entry name" value="Transpeptidase"/>
    <property type="match status" value="1"/>
</dbReference>
<evidence type="ECO:0000259" key="10">
    <source>
        <dbReference type="PROSITE" id="PS51178"/>
    </source>
</evidence>
<dbReference type="Gene3D" id="3.30.10.20">
    <property type="match status" value="2"/>
</dbReference>
<evidence type="ECO:0000256" key="5">
    <source>
        <dbReference type="ARBA" id="ARBA00022801"/>
    </source>
</evidence>
<feature type="domain" description="PASTA" evidence="10">
    <location>
        <begin position="731"/>
        <end position="794"/>
    </location>
</feature>
<comment type="catalytic activity">
    <reaction evidence="8">
        <text>[GlcNAc-(1-&gt;4)-Mur2Ac(oyl-L-Ala-gamma-D-Glu-L-Lys-D-Ala-D-Ala)](n)-di-trans,octa-cis-undecaprenyl diphosphate + beta-D-GlcNAc-(1-&gt;4)-Mur2Ac(oyl-L-Ala-gamma-D-Glu-L-Lys-D-Ala-D-Ala)-di-trans,octa-cis-undecaprenyl diphosphate = [GlcNAc-(1-&gt;4)-Mur2Ac(oyl-L-Ala-gamma-D-Glu-L-Lys-D-Ala-D-Ala)](n+1)-di-trans,octa-cis-undecaprenyl diphosphate + di-trans,octa-cis-undecaprenyl diphosphate + H(+)</text>
        <dbReference type="Rhea" id="RHEA:23708"/>
        <dbReference type="Rhea" id="RHEA-COMP:9602"/>
        <dbReference type="Rhea" id="RHEA-COMP:9603"/>
        <dbReference type="ChEBI" id="CHEBI:15378"/>
        <dbReference type="ChEBI" id="CHEBI:58405"/>
        <dbReference type="ChEBI" id="CHEBI:60033"/>
        <dbReference type="ChEBI" id="CHEBI:78435"/>
        <dbReference type="EC" id="2.4.99.28"/>
    </reaction>
</comment>
<evidence type="ECO:0000256" key="6">
    <source>
        <dbReference type="ARBA" id="ARBA00023268"/>
    </source>
</evidence>
<dbReference type="Gene3D" id="3.40.710.10">
    <property type="entry name" value="DD-peptidase/beta-lactamase superfamily"/>
    <property type="match status" value="1"/>
</dbReference>
<dbReference type="SMART" id="SM00740">
    <property type="entry name" value="PASTA"/>
    <property type="match status" value="2"/>
</dbReference>
<feature type="region of interest" description="Disordered" evidence="9">
    <location>
        <begin position="763"/>
        <end position="785"/>
    </location>
</feature>
<dbReference type="InterPro" id="IPR050396">
    <property type="entry name" value="Glycosyltr_51/Transpeptidase"/>
</dbReference>
<evidence type="ECO:0000256" key="9">
    <source>
        <dbReference type="SAM" id="MobiDB-lite"/>
    </source>
</evidence>
<keyword evidence="4" id="KW-0808">Transferase</keyword>
<dbReference type="SUPFAM" id="SSF53955">
    <property type="entry name" value="Lysozyme-like"/>
    <property type="match status" value="1"/>
</dbReference>
<evidence type="ECO:0000256" key="4">
    <source>
        <dbReference type="ARBA" id="ARBA00022679"/>
    </source>
</evidence>
<keyword evidence="3" id="KW-0328">Glycosyltransferase</keyword>
<dbReference type="InterPro" id="IPR023346">
    <property type="entry name" value="Lysozyme-like_dom_sf"/>
</dbReference>
<evidence type="ECO:0000256" key="8">
    <source>
        <dbReference type="ARBA" id="ARBA00049902"/>
    </source>
</evidence>
<sequence>MSAKNRTASGAAGGLLGILGMSALAGVLVTAAVTPALAVTGMAANNSITMFENLPGYLEIDPLAQKSTIYAMKPDGTPSPMAYFYDDNREEVAFDYMSQYLKDAAVAGEDPRFYEHGGVDVVGTVRGALSTLGGNTQGGSSITQQYVKNVLVNNDMSKAKTEEERQAAWEEHTKTTVDRKLKEMRYAISVEKKYTKDEILSGYLNIAGFGGQVYGVQAAAQYYFGTNARDLSLAQAASLIAIVNWPEKFRLDMPDSETNGANSVDKQGNVVPYLENKERRDYILGKMLEEKKITQEEYDAAVAEPVAPKISQPSHGCQASPNYAYFCDYVTWEIKNKFDDPATDDVNEGARLLARGGLDIYTTIDMDLQGAANSAIRDNVPGSIPEANIGGSAVSVEVGTGRILAMAQNTSYNVDPEVTGDQYDAVNYNATIDYGSSHGFQPGSTFKIFTLGEWLVEGHSVNESMDARRRSNWGTFKNTCGGDINAGDWNPRNDEGGNGGYWTALFNTVNSENTGFVAMAKQLDLCGIKNTATALMSAGRADGKPLGEGVNENGDQITFGPSAILGTEEIAPISMATAFAAVAGKGKSCTPIAIDRITNGKGEEVEVPKSECTQAVTEDVAAGMTYALQRVMTGGTGSSSLYKMDTSGTPMIGKTGTTDDAEATWMSGASSRVATVVGVYNVTGHTNLRETYINGEQAAVLRHNIWPRIMDVANTKYPGAEFPEPKSEYLSTPQADVPNVLGLAPEAAQKALEDAGFGWTMDGEVDSDQPKGTIGSQSASGQAPRGSAISLKISRGNVTAVPNVVGAQADQAEAALTAAGYRVDRKEQDATDPSQVGLVLSQSPGGGEKAKPGTKVTIVIGKAKDGNNGNGEGGGDG</sequence>
<gene>
    <name evidence="11" type="ORF">MTP13_10630</name>
</gene>
<proteinExistence type="predicted"/>
<evidence type="ECO:0000256" key="7">
    <source>
        <dbReference type="ARBA" id="ARBA00034000"/>
    </source>
</evidence>
<dbReference type="EMBL" id="CP094533">
    <property type="protein sequence ID" value="UOE24819.1"/>
    <property type="molecule type" value="Genomic_DNA"/>
</dbReference>
<comment type="catalytic activity">
    <reaction evidence="7">
        <text>Preferential cleavage: (Ac)2-L-Lys-D-Ala-|-D-Ala. Also transpeptidation of peptidyl-alanyl moieties that are N-acyl substituents of D-alanine.</text>
        <dbReference type="EC" id="3.4.16.4"/>
    </reaction>
</comment>
<evidence type="ECO:0000256" key="2">
    <source>
        <dbReference type="ARBA" id="ARBA00022670"/>
    </source>
</evidence>
<keyword evidence="12" id="KW-1185">Reference proteome</keyword>
<evidence type="ECO:0000256" key="1">
    <source>
        <dbReference type="ARBA" id="ARBA00022645"/>
    </source>
</evidence>
<name>A0ABY4ANW4_9MICO</name>
<dbReference type="PANTHER" id="PTHR32282">
    <property type="entry name" value="BINDING PROTEIN TRANSPEPTIDASE, PUTATIVE-RELATED"/>
    <property type="match status" value="1"/>
</dbReference>